<dbReference type="Pfam" id="PF00225">
    <property type="entry name" value="Kinesin"/>
    <property type="match status" value="1"/>
</dbReference>
<dbReference type="GO" id="GO:0007018">
    <property type="term" value="P:microtubule-based movement"/>
    <property type="evidence" value="ECO:0007669"/>
    <property type="project" value="InterPro"/>
</dbReference>
<dbReference type="PROSITE" id="PS00411">
    <property type="entry name" value="KINESIN_MOTOR_1"/>
    <property type="match status" value="1"/>
</dbReference>
<dbReference type="OrthoDB" id="436475at2759"/>
<dbReference type="PANTHER" id="PTHR47972">
    <property type="entry name" value="KINESIN-LIKE PROTEIN KLP-3"/>
    <property type="match status" value="1"/>
</dbReference>
<dbReference type="EMBL" id="CAJNDS010001247">
    <property type="protein sequence ID" value="CAE7253351.1"/>
    <property type="molecule type" value="Genomic_DNA"/>
</dbReference>
<keyword evidence="6" id="KW-1185">Reference proteome</keyword>
<feature type="domain" description="Kinesin motor" evidence="4">
    <location>
        <begin position="1"/>
        <end position="197"/>
    </location>
</feature>
<dbReference type="InterPro" id="IPR027417">
    <property type="entry name" value="P-loop_NTPase"/>
</dbReference>
<keyword evidence="1 3" id="KW-0547">Nucleotide-binding</keyword>
<gene>
    <name evidence="5" type="primary">KIN14I</name>
    <name evidence="5" type="ORF">SNAT2548_LOCUS12733</name>
</gene>
<sequence length="197" mass="21261">MQTTSADCLSVFQELQEELEAALAGEAVSILAYGATGSGKTHTVTNFAERAAKRLDEEAEALEKEGLRLDVVVQMVEIYNEQFRDLLVPEVKHAPEPPRLKMPTPTSSATLQGAAQRHISRDSGGMLKSLQAALRSGQAHRATCSTAVHGCSSRSHLVMMLYLLTSDATSGAQRRLGRLSLVDLAGSERIKSSEEKP</sequence>
<dbReference type="GO" id="GO:0003777">
    <property type="term" value="F:microtubule motor activity"/>
    <property type="evidence" value="ECO:0007669"/>
    <property type="project" value="InterPro"/>
</dbReference>
<feature type="binding site" evidence="3">
    <location>
        <begin position="34"/>
        <end position="41"/>
    </location>
    <ligand>
        <name>ATP</name>
        <dbReference type="ChEBI" id="CHEBI:30616"/>
    </ligand>
</feature>
<accession>A0A812LWX7</accession>
<dbReference type="PRINTS" id="PR00380">
    <property type="entry name" value="KINESINHEAVY"/>
</dbReference>
<evidence type="ECO:0000313" key="5">
    <source>
        <dbReference type="EMBL" id="CAE7253351.1"/>
    </source>
</evidence>
<organism evidence="5 6">
    <name type="scientific">Symbiodinium natans</name>
    <dbReference type="NCBI Taxonomy" id="878477"/>
    <lineage>
        <taxon>Eukaryota</taxon>
        <taxon>Sar</taxon>
        <taxon>Alveolata</taxon>
        <taxon>Dinophyceae</taxon>
        <taxon>Suessiales</taxon>
        <taxon>Symbiodiniaceae</taxon>
        <taxon>Symbiodinium</taxon>
    </lineage>
</organism>
<dbReference type="SMART" id="SM00129">
    <property type="entry name" value="KISc"/>
    <property type="match status" value="1"/>
</dbReference>
<keyword evidence="2 3" id="KW-0067">ATP-binding</keyword>
<comment type="caution">
    <text evidence="5">The sequence shown here is derived from an EMBL/GenBank/DDBJ whole genome shotgun (WGS) entry which is preliminary data.</text>
</comment>
<dbReference type="InterPro" id="IPR019821">
    <property type="entry name" value="Kinesin_motor_CS"/>
</dbReference>
<dbReference type="SUPFAM" id="SSF52540">
    <property type="entry name" value="P-loop containing nucleoside triphosphate hydrolases"/>
    <property type="match status" value="1"/>
</dbReference>
<name>A0A812LWX7_9DINO</name>
<evidence type="ECO:0000256" key="3">
    <source>
        <dbReference type="PROSITE-ProRule" id="PRU00283"/>
    </source>
</evidence>
<dbReference type="Gene3D" id="3.40.850.10">
    <property type="entry name" value="Kinesin motor domain"/>
    <property type="match status" value="1"/>
</dbReference>
<evidence type="ECO:0000259" key="4">
    <source>
        <dbReference type="PROSITE" id="PS50067"/>
    </source>
</evidence>
<dbReference type="InterPro" id="IPR027640">
    <property type="entry name" value="Kinesin-like_fam"/>
</dbReference>
<evidence type="ECO:0000256" key="2">
    <source>
        <dbReference type="ARBA" id="ARBA00022840"/>
    </source>
</evidence>
<dbReference type="Proteomes" id="UP000604046">
    <property type="component" value="Unassembled WGS sequence"/>
</dbReference>
<dbReference type="InterPro" id="IPR001752">
    <property type="entry name" value="Kinesin_motor_dom"/>
</dbReference>
<evidence type="ECO:0000313" key="6">
    <source>
        <dbReference type="Proteomes" id="UP000604046"/>
    </source>
</evidence>
<dbReference type="PROSITE" id="PS50067">
    <property type="entry name" value="KINESIN_MOTOR_2"/>
    <property type="match status" value="1"/>
</dbReference>
<reference evidence="5" key="1">
    <citation type="submission" date="2021-02" db="EMBL/GenBank/DDBJ databases">
        <authorList>
            <person name="Dougan E. K."/>
            <person name="Rhodes N."/>
            <person name="Thang M."/>
            <person name="Chan C."/>
        </authorList>
    </citation>
    <scope>NUCLEOTIDE SEQUENCE</scope>
</reference>
<proteinExistence type="inferred from homology"/>
<dbReference type="InterPro" id="IPR036961">
    <property type="entry name" value="Kinesin_motor_dom_sf"/>
</dbReference>
<dbReference type="GO" id="GO:0008017">
    <property type="term" value="F:microtubule binding"/>
    <property type="evidence" value="ECO:0007669"/>
    <property type="project" value="InterPro"/>
</dbReference>
<protein>
    <submittedName>
        <fullName evidence="5">KIN14I protein</fullName>
    </submittedName>
</protein>
<dbReference type="GO" id="GO:0005524">
    <property type="term" value="F:ATP binding"/>
    <property type="evidence" value="ECO:0007669"/>
    <property type="project" value="UniProtKB-UniRule"/>
</dbReference>
<keyword evidence="3" id="KW-0505">Motor protein</keyword>
<comment type="similarity">
    <text evidence="3">Belongs to the TRAFAC class myosin-kinesin ATPase superfamily. Kinesin family.</text>
</comment>
<dbReference type="AlphaFoldDB" id="A0A812LWX7"/>
<evidence type="ECO:0000256" key="1">
    <source>
        <dbReference type="ARBA" id="ARBA00022741"/>
    </source>
</evidence>